<evidence type="ECO:0000313" key="7">
    <source>
        <dbReference type="Proteomes" id="UP001302126"/>
    </source>
</evidence>
<comment type="caution">
    <text evidence="6">The sequence shown here is derived from an EMBL/GenBank/DDBJ whole genome shotgun (WGS) entry which is preliminary data.</text>
</comment>
<evidence type="ECO:0000256" key="2">
    <source>
        <dbReference type="ARBA" id="ARBA00023242"/>
    </source>
</evidence>
<dbReference type="PANTHER" id="PTHR45789:SF2">
    <property type="entry name" value="FI18025P1"/>
    <property type="match status" value="1"/>
</dbReference>
<dbReference type="EMBL" id="MU864353">
    <property type="protein sequence ID" value="KAK4192632.1"/>
    <property type="molecule type" value="Genomic_DNA"/>
</dbReference>
<gene>
    <name evidence="6" type="ORF">QBC35DRAFT_482850</name>
</gene>
<evidence type="ECO:0000256" key="4">
    <source>
        <dbReference type="SAM" id="MobiDB-lite"/>
    </source>
</evidence>
<name>A0AAN6X5S5_9PEZI</name>
<dbReference type="InterPro" id="IPR009071">
    <property type="entry name" value="HMG_box_dom"/>
</dbReference>
<feature type="region of interest" description="Disordered" evidence="4">
    <location>
        <begin position="334"/>
        <end position="356"/>
    </location>
</feature>
<evidence type="ECO:0000256" key="1">
    <source>
        <dbReference type="ARBA" id="ARBA00023125"/>
    </source>
</evidence>
<feature type="compositionally biased region" description="Pro residues" evidence="4">
    <location>
        <begin position="1"/>
        <end position="15"/>
    </location>
</feature>
<dbReference type="PANTHER" id="PTHR45789">
    <property type="entry name" value="FI18025P1"/>
    <property type="match status" value="1"/>
</dbReference>
<dbReference type="GO" id="GO:0000981">
    <property type="term" value="F:DNA-binding transcription factor activity, RNA polymerase II-specific"/>
    <property type="evidence" value="ECO:0007669"/>
    <property type="project" value="TreeGrafter"/>
</dbReference>
<feature type="domain" description="HMG box" evidence="5">
    <location>
        <begin position="107"/>
        <end position="175"/>
    </location>
</feature>
<evidence type="ECO:0000259" key="5">
    <source>
        <dbReference type="PROSITE" id="PS50118"/>
    </source>
</evidence>
<dbReference type="SMART" id="SM00398">
    <property type="entry name" value="HMG"/>
    <property type="match status" value="1"/>
</dbReference>
<protein>
    <recommendedName>
        <fullName evidence="5">HMG box domain-containing protein</fullName>
    </recommendedName>
</protein>
<dbReference type="CDD" id="cd01389">
    <property type="entry name" value="HMG-box_ROX1-like"/>
    <property type="match status" value="1"/>
</dbReference>
<dbReference type="GO" id="GO:0005634">
    <property type="term" value="C:nucleus"/>
    <property type="evidence" value="ECO:0007669"/>
    <property type="project" value="UniProtKB-UniRule"/>
</dbReference>
<keyword evidence="7" id="KW-1185">Reference proteome</keyword>
<evidence type="ECO:0000313" key="6">
    <source>
        <dbReference type="EMBL" id="KAK4192632.1"/>
    </source>
</evidence>
<feature type="region of interest" description="Disordered" evidence="4">
    <location>
        <begin position="1"/>
        <end position="67"/>
    </location>
</feature>
<dbReference type="Gene3D" id="1.10.30.10">
    <property type="entry name" value="High mobility group box domain"/>
    <property type="match status" value="1"/>
</dbReference>
<keyword evidence="2 3" id="KW-0539">Nucleus</keyword>
<dbReference type="Proteomes" id="UP001302126">
    <property type="component" value="Unassembled WGS sequence"/>
</dbReference>
<keyword evidence="1 3" id="KW-0238">DNA-binding</keyword>
<reference evidence="6" key="2">
    <citation type="submission" date="2023-05" db="EMBL/GenBank/DDBJ databases">
        <authorList>
            <consortium name="Lawrence Berkeley National Laboratory"/>
            <person name="Steindorff A."/>
            <person name="Hensen N."/>
            <person name="Bonometti L."/>
            <person name="Westerberg I."/>
            <person name="Brannstrom I.O."/>
            <person name="Guillou S."/>
            <person name="Cros-Aarteil S."/>
            <person name="Calhoun S."/>
            <person name="Haridas S."/>
            <person name="Kuo A."/>
            <person name="Mondo S."/>
            <person name="Pangilinan J."/>
            <person name="Riley R."/>
            <person name="Labutti K."/>
            <person name="Andreopoulos B."/>
            <person name="Lipzen A."/>
            <person name="Chen C."/>
            <person name="Yanf M."/>
            <person name="Daum C."/>
            <person name="Ng V."/>
            <person name="Clum A."/>
            <person name="Ohm R."/>
            <person name="Martin F."/>
            <person name="Silar P."/>
            <person name="Natvig D."/>
            <person name="Lalanne C."/>
            <person name="Gautier V."/>
            <person name="Ament-Velasquez S.L."/>
            <person name="Kruys A."/>
            <person name="Hutchinson M.I."/>
            <person name="Powell A.J."/>
            <person name="Barry K."/>
            <person name="Miller A.N."/>
            <person name="Grigoriev I.V."/>
            <person name="Debuchy R."/>
            <person name="Gladieux P."/>
            <person name="Thoren M.H."/>
            <person name="Johannesson H."/>
        </authorList>
    </citation>
    <scope>NUCLEOTIDE SEQUENCE</scope>
    <source>
        <strain evidence="6">PSN309</strain>
    </source>
</reference>
<dbReference type="GO" id="GO:0000978">
    <property type="term" value="F:RNA polymerase II cis-regulatory region sequence-specific DNA binding"/>
    <property type="evidence" value="ECO:0007669"/>
    <property type="project" value="TreeGrafter"/>
</dbReference>
<dbReference type="AlphaFoldDB" id="A0AAN6X5S5"/>
<dbReference type="SUPFAM" id="SSF47095">
    <property type="entry name" value="HMG-box"/>
    <property type="match status" value="1"/>
</dbReference>
<proteinExistence type="predicted"/>
<dbReference type="Pfam" id="PF00505">
    <property type="entry name" value="HMG_box"/>
    <property type="match status" value="1"/>
</dbReference>
<dbReference type="InterPro" id="IPR036910">
    <property type="entry name" value="HMG_box_dom_sf"/>
</dbReference>
<evidence type="ECO:0000256" key="3">
    <source>
        <dbReference type="PROSITE-ProRule" id="PRU00267"/>
    </source>
</evidence>
<dbReference type="InterPro" id="IPR051356">
    <property type="entry name" value="SOX/SOX-like_TF"/>
</dbReference>
<reference evidence="6" key="1">
    <citation type="journal article" date="2023" name="Mol. Phylogenet. Evol.">
        <title>Genome-scale phylogeny and comparative genomics of the fungal order Sordariales.</title>
        <authorList>
            <person name="Hensen N."/>
            <person name="Bonometti L."/>
            <person name="Westerberg I."/>
            <person name="Brannstrom I.O."/>
            <person name="Guillou S."/>
            <person name="Cros-Aarteil S."/>
            <person name="Calhoun S."/>
            <person name="Haridas S."/>
            <person name="Kuo A."/>
            <person name="Mondo S."/>
            <person name="Pangilinan J."/>
            <person name="Riley R."/>
            <person name="LaButti K."/>
            <person name="Andreopoulos B."/>
            <person name="Lipzen A."/>
            <person name="Chen C."/>
            <person name="Yan M."/>
            <person name="Daum C."/>
            <person name="Ng V."/>
            <person name="Clum A."/>
            <person name="Steindorff A."/>
            <person name="Ohm R.A."/>
            <person name="Martin F."/>
            <person name="Silar P."/>
            <person name="Natvig D.O."/>
            <person name="Lalanne C."/>
            <person name="Gautier V."/>
            <person name="Ament-Velasquez S.L."/>
            <person name="Kruys A."/>
            <person name="Hutchinson M.I."/>
            <person name="Powell A.J."/>
            <person name="Barry K."/>
            <person name="Miller A.N."/>
            <person name="Grigoriev I.V."/>
            <person name="Debuchy R."/>
            <person name="Gladieux P."/>
            <person name="Hiltunen Thoren M."/>
            <person name="Johannesson H."/>
        </authorList>
    </citation>
    <scope>NUCLEOTIDE SEQUENCE</scope>
    <source>
        <strain evidence="6">PSN309</strain>
    </source>
</reference>
<accession>A0AAN6X5S5</accession>
<feature type="DNA-binding region" description="HMG box" evidence="3">
    <location>
        <begin position="107"/>
        <end position="175"/>
    </location>
</feature>
<organism evidence="6 7">
    <name type="scientific">Podospora australis</name>
    <dbReference type="NCBI Taxonomy" id="1536484"/>
    <lineage>
        <taxon>Eukaryota</taxon>
        <taxon>Fungi</taxon>
        <taxon>Dikarya</taxon>
        <taxon>Ascomycota</taxon>
        <taxon>Pezizomycotina</taxon>
        <taxon>Sordariomycetes</taxon>
        <taxon>Sordariomycetidae</taxon>
        <taxon>Sordariales</taxon>
        <taxon>Podosporaceae</taxon>
        <taxon>Podospora</taxon>
    </lineage>
</organism>
<dbReference type="PROSITE" id="PS50118">
    <property type="entry name" value="HMG_BOX_2"/>
    <property type="match status" value="1"/>
</dbReference>
<sequence>MVHPYSPPVTSPPTPSRASDIMSTRSGHGMISKALAPKSTRIEKPSTKKKKKERAKPAKNVPVLDRPMSELTKESAIPVADIDTYVHRSAQQRQEEVQTCKKNPGKVKRPMNAFMLYRKAYQQRAKEWASQHNHQVVSRVCGSSWPLEPEHIRHQFKTWADIERDNHQKAHPNYKFTPSKPHKAAKYEEPFDGSEASDLEEFGEWQSHSRMRSATNTPNDDREYIPSRSLYASAHHQHLMGLHAGLGGQDHQSRNVFDFSNPGKSVPSAYDSRDFNHFFDTQARGSSRHLHADMMENMMMRKTPPSPSMAFQTTPHGLQSHHPYDLSQYHHTAVEPPSQLSTHPHSHSHVHSQSQPQRFEHRIDPSLMSEDLFSQSNTLNHTLNPLFDGGGFGGGSQQAWQSSQLSTNHEAEEQYSNFMGLNETLSVEQTTAYLKNTDDWQMETLPAETHFETSWTDTKTEQ</sequence>